<dbReference type="InterPro" id="IPR036291">
    <property type="entry name" value="NAD(P)-bd_dom_sf"/>
</dbReference>
<keyword evidence="3" id="KW-1185">Reference proteome</keyword>
<protein>
    <submittedName>
        <fullName evidence="2">CoA-binding protein</fullName>
    </submittedName>
</protein>
<reference evidence="2" key="2">
    <citation type="submission" date="2020-09" db="EMBL/GenBank/DDBJ databases">
        <authorList>
            <person name="Sun Q."/>
            <person name="Zhou Y."/>
        </authorList>
    </citation>
    <scope>NUCLEOTIDE SEQUENCE</scope>
    <source>
        <strain evidence="2">CGMCC 1.15493</strain>
    </source>
</reference>
<dbReference type="SUPFAM" id="SSF51735">
    <property type="entry name" value="NAD(P)-binding Rossmann-fold domains"/>
    <property type="match status" value="1"/>
</dbReference>
<dbReference type="AlphaFoldDB" id="A0A916XVK9"/>
<dbReference type="Pfam" id="PF13380">
    <property type="entry name" value="CoA_binding_2"/>
    <property type="match status" value="1"/>
</dbReference>
<sequence length="175" mass="18739">MTPLVYDDEMIRGVLSSVKTIAMVGASPKEQRPSYFVMRYLLGKGFRVIPVNPGQAGGSILGQACYADLAAIPEPVDMIDIFRSPDAVPGIVDAALALDPLPKVVWMQLGVRHEAAASKAEAAGLAVVMDRCPKIEYARLSGEIGWNGVNSRILSSKKPTLRSGFQSFGIRPPKG</sequence>
<dbReference type="InterPro" id="IPR003781">
    <property type="entry name" value="CoA-bd"/>
</dbReference>
<gene>
    <name evidence="2" type="ORF">GCM10011335_17220</name>
</gene>
<evidence type="ECO:0000259" key="1">
    <source>
        <dbReference type="SMART" id="SM00881"/>
    </source>
</evidence>
<feature type="domain" description="CoA-binding" evidence="1">
    <location>
        <begin position="15"/>
        <end position="111"/>
    </location>
</feature>
<name>A0A916XVK9_9HYPH</name>
<comment type="caution">
    <text evidence="2">The sequence shown here is derived from an EMBL/GenBank/DDBJ whole genome shotgun (WGS) entry which is preliminary data.</text>
</comment>
<dbReference type="Gene3D" id="3.40.50.720">
    <property type="entry name" value="NAD(P)-binding Rossmann-like Domain"/>
    <property type="match status" value="1"/>
</dbReference>
<dbReference type="EMBL" id="BMJJ01000003">
    <property type="protein sequence ID" value="GGD15001.1"/>
    <property type="molecule type" value="Genomic_DNA"/>
</dbReference>
<organism evidence="2 3">
    <name type="scientific">Aureimonas glaciei</name>
    <dbReference type="NCBI Taxonomy" id="1776957"/>
    <lineage>
        <taxon>Bacteria</taxon>
        <taxon>Pseudomonadati</taxon>
        <taxon>Pseudomonadota</taxon>
        <taxon>Alphaproteobacteria</taxon>
        <taxon>Hyphomicrobiales</taxon>
        <taxon>Aurantimonadaceae</taxon>
        <taxon>Aureimonas</taxon>
    </lineage>
</organism>
<dbReference type="PANTHER" id="PTHR33303:SF2">
    <property type="entry name" value="COA-BINDING DOMAIN-CONTAINING PROTEIN"/>
    <property type="match status" value="1"/>
</dbReference>
<dbReference type="PANTHER" id="PTHR33303">
    <property type="entry name" value="CYTOPLASMIC PROTEIN-RELATED"/>
    <property type="match status" value="1"/>
</dbReference>
<accession>A0A916XVK9</accession>
<dbReference type="Proteomes" id="UP000613160">
    <property type="component" value="Unassembled WGS sequence"/>
</dbReference>
<dbReference type="SMART" id="SM00881">
    <property type="entry name" value="CoA_binding"/>
    <property type="match status" value="1"/>
</dbReference>
<reference evidence="2" key="1">
    <citation type="journal article" date="2014" name="Int. J. Syst. Evol. Microbiol.">
        <title>Complete genome sequence of Corynebacterium casei LMG S-19264T (=DSM 44701T), isolated from a smear-ripened cheese.</title>
        <authorList>
            <consortium name="US DOE Joint Genome Institute (JGI-PGF)"/>
            <person name="Walter F."/>
            <person name="Albersmeier A."/>
            <person name="Kalinowski J."/>
            <person name="Ruckert C."/>
        </authorList>
    </citation>
    <scope>NUCLEOTIDE SEQUENCE</scope>
    <source>
        <strain evidence="2">CGMCC 1.15493</strain>
    </source>
</reference>
<proteinExistence type="predicted"/>
<evidence type="ECO:0000313" key="3">
    <source>
        <dbReference type="Proteomes" id="UP000613160"/>
    </source>
</evidence>
<evidence type="ECO:0000313" key="2">
    <source>
        <dbReference type="EMBL" id="GGD15001.1"/>
    </source>
</evidence>